<dbReference type="CDD" id="cd02803">
    <property type="entry name" value="OYE_like_FMN_family"/>
    <property type="match status" value="1"/>
</dbReference>
<protein>
    <submittedName>
        <fullName evidence="12">FAD-binding protein</fullName>
    </submittedName>
</protein>
<keyword evidence="7" id="KW-0560">Oxidoreductase</keyword>
<name>A0A4R5ASJ7_9ACTN</name>
<comment type="caution">
    <text evidence="12">The sequence shown here is derived from an EMBL/GenBank/DDBJ whole genome shotgun (WGS) entry which is preliminary data.</text>
</comment>
<feature type="domain" description="FAD/NAD(P)-binding" evidence="11">
    <location>
        <begin position="378"/>
        <end position="612"/>
    </location>
</feature>
<dbReference type="GO" id="GO:0016491">
    <property type="term" value="F:oxidoreductase activity"/>
    <property type="evidence" value="ECO:0007669"/>
    <property type="project" value="UniProtKB-KW"/>
</dbReference>
<evidence type="ECO:0000256" key="4">
    <source>
        <dbReference type="ARBA" id="ARBA00022630"/>
    </source>
</evidence>
<dbReference type="SUPFAM" id="SSF51395">
    <property type="entry name" value="FMN-linked oxidoreductases"/>
    <property type="match status" value="1"/>
</dbReference>
<evidence type="ECO:0000313" key="13">
    <source>
        <dbReference type="Proteomes" id="UP000295578"/>
    </source>
</evidence>
<dbReference type="Gene3D" id="3.50.50.60">
    <property type="entry name" value="FAD/NAD(P)-binding domain"/>
    <property type="match status" value="1"/>
</dbReference>
<dbReference type="PANTHER" id="PTHR42917">
    <property type="entry name" value="2,4-DIENOYL-COA REDUCTASE"/>
    <property type="match status" value="1"/>
</dbReference>
<keyword evidence="6" id="KW-0479">Metal-binding</keyword>
<gene>
    <name evidence="12" type="ORF">E1293_29105</name>
</gene>
<evidence type="ECO:0000256" key="5">
    <source>
        <dbReference type="ARBA" id="ARBA00022643"/>
    </source>
</evidence>
<keyword evidence="5" id="KW-0288">FMN</keyword>
<dbReference type="EMBL" id="SMKY01000163">
    <property type="protein sequence ID" value="TDD74789.1"/>
    <property type="molecule type" value="Genomic_DNA"/>
</dbReference>
<proteinExistence type="inferred from homology"/>
<evidence type="ECO:0000256" key="9">
    <source>
        <dbReference type="ARBA" id="ARBA00023014"/>
    </source>
</evidence>
<dbReference type="AlphaFoldDB" id="A0A4R5ASJ7"/>
<dbReference type="RefSeq" id="WP_132200684.1">
    <property type="nucleotide sequence ID" value="NZ_SMKY01000163.1"/>
</dbReference>
<dbReference type="PANTHER" id="PTHR42917:SF2">
    <property type="entry name" value="2,4-DIENOYL-COA REDUCTASE [(2E)-ENOYL-COA-PRODUCING]"/>
    <property type="match status" value="1"/>
</dbReference>
<evidence type="ECO:0000313" key="12">
    <source>
        <dbReference type="EMBL" id="TDD74789.1"/>
    </source>
</evidence>
<dbReference type="Pfam" id="PF00724">
    <property type="entry name" value="Oxidored_FMN"/>
    <property type="match status" value="1"/>
</dbReference>
<comment type="similarity">
    <text evidence="3">In the N-terminal section; belongs to the NADH:flavin oxidoreductase/NADH oxidase family.</text>
</comment>
<comment type="cofactor">
    <cofactor evidence="1">
        <name>FMN</name>
        <dbReference type="ChEBI" id="CHEBI:58210"/>
    </cofactor>
</comment>
<sequence>MTPFPSLAAPLKLGQVTLANRIVSAPMERNYCTPDGVLTDAYIGYLEERAAGGAALVFSEAAYVRADGKGRVRQMGLTEDRHIPGMAALAETIHRHGSRAGVELNHGGRTVQSKVSGTPPVAPSAVPCLPAGGDMPTVLGSQDVHDLVDAYGAAARRCREAGVDVLSIHAAHGYLVHQFLSPLTNLRTDEFADPTRFLDLVVQAVRQAAPDLCVGIRISAFEGVPDGLDAARTLQLIGSARLDLLDFIDVSAGNYEAAEWMVQPGEQPPGVLAPSAEPYRSFGLPVGVAGRIAVPRTAEAVIAGGQADFVSMARALHADPRWPNRVLAGEPFRPCIACNLCIDRLHSGAPVPCTVNPEAGTPSTRRAAASHAPPPGRSLVIVGAGPAGLEMARRVAGRGVRVHILEQEDRAGGELALAARLHCFPRYQAILDWYTDEMDRLGVVLHTGTRADHDVVTALRPSALVIATGGRVHAADVEGTDLPHVIEVREWLRRGDAPPERCTVWGFDRAAMAVADHLAVHGCEVQIVGAGTTLAPEAGPRARNPSAARLRGNPKVSIHLGYRVRAIRNDHLVVDGPDGRTTIPTRGPVIASHGVKPAAPGIGPVERLGIPVHLTGGAAGYGSSMHDALQHAVSTAADLLQTPR</sequence>
<dbReference type="InterPro" id="IPR023753">
    <property type="entry name" value="FAD/NAD-binding_dom"/>
</dbReference>
<evidence type="ECO:0000256" key="7">
    <source>
        <dbReference type="ARBA" id="ARBA00023002"/>
    </source>
</evidence>
<dbReference type="GO" id="GO:0051536">
    <property type="term" value="F:iron-sulfur cluster binding"/>
    <property type="evidence" value="ECO:0007669"/>
    <property type="project" value="UniProtKB-KW"/>
</dbReference>
<dbReference type="SUPFAM" id="SSF51905">
    <property type="entry name" value="FAD/NAD(P)-binding domain"/>
    <property type="match status" value="1"/>
</dbReference>
<dbReference type="InterPro" id="IPR013785">
    <property type="entry name" value="Aldolase_TIM"/>
</dbReference>
<evidence type="ECO:0000256" key="6">
    <source>
        <dbReference type="ARBA" id="ARBA00022723"/>
    </source>
</evidence>
<keyword evidence="4" id="KW-0285">Flavoprotein</keyword>
<reference evidence="12 13" key="1">
    <citation type="submission" date="2019-03" db="EMBL/GenBank/DDBJ databases">
        <title>Draft genome sequences of novel Actinobacteria.</title>
        <authorList>
            <person name="Sahin N."/>
            <person name="Ay H."/>
            <person name="Saygin H."/>
        </authorList>
    </citation>
    <scope>NUCLEOTIDE SEQUENCE [LARGE SCALE GENOMIC DNA]</scope>
    <source>
        <strain evidence="12 13">DSM 45941</strain>
    </source>
</reference>
<evidence type="ECO:0000256" key="1">
    <source>
        <dbReference type="ARBA" id="ARBA00001917"/>
    </source>
</evidence>
<keyword evidence="13" id="KW-1185">Reference proteome</keyword>
<dbReference type="OrthoDB" id="3169239at2"/>
<dbReference type="InterPro" id="IPR036188">
    <property type="entry name" value="FAD/NAD-bd_sf"/>
</dbReference>
<dbReference type="PRINTS" id="PR00368">
    <property type="entry name" value="FADPNR"/>
</dbReference>
<dbReference type="GO" id="GO:0046872">
    <property type="term" value="F:metal ion binding"/>
    <property type="evidence" value="ECO:0007669"/>
    <property type="project" value="UniProtKB-KW"/>
</dbReference>
<dbReference type="Gene3D" id="3.40.50.720">
    <property type="entry name" value="NAD(P)-binding Rossmann-like Domain"/>
    <property type="match status" value="1"/>
</dbReference>
<comment type="cofactor">
    <cofactor evidence="2">
        <name>[4Fe-4S] cluster</name>
        <dbReference type="ChEBI" id="CHEBI:49883"/>
    </cofactor>
</comment>
<feature type="domain" description="NADH:flavin oxidoreductase/NADH oxidase N-terminal" evidence="10">
    <location>
        <begin position="7"/>
        <end position="328"/>
    </location>
</feature>
<evidence type="ECO:0000256" key="2">
    <source>
        <dbReference type="ARBA" id="ARBA00001966"/>
    </source>
</evidence>
<keyword evidence="9" id="KW-0411">Iron-sulfur</keyword>
<keyword evidence="8" id="KW-0408">Iron</keyword>
<dbReference type="GO" id="GO:0010181">
    <property type="term" value="F:FMN binding"/>
    <property type="evidence" value="ECO:0007669"/>
    <property type="project" value="InterPro"/>
</dbReference>
<organism evidence="12 13">
    <name type="scientific">Actinomadura darangshiensis</name>
    <dbReference type="NCBI Taxonomy" id="705336"/>
    <lineage>
        <taxon>Bacteria</taxon>
        <taxon>Bacillati</taxon>
        <taxon>Actinomycetota</taxon>
        <taxon>Actinomycetes</taxon>
        <taxon>Streptosporangiales</taxon>
        <taxon>Thermomonosporaceae</taxon>
        <taxon>Actinomadura</taxon>
    </lineage>
</organism>
<dbReference type="InterPro" id="IPR001155">
    <property type="entry name" value="OxRdtase_FMN_N"/>
</dbReference>
<dbReference type="Pfam" id="PF07992">
    <property type="entry name" value="Pyr_redox_2"/>
    <property type="match status" value="1"/>
</dbReference>
<dbReference type="InterPro" id="IPR051793">
    <property type="entry name" value="NADH:flavin_oxidoreductase"/>
</dbReference>
<dbReference type="Gene3D" id="3.20.20.70">
    <property type="entry name" value="Aldolase class I"/>
    <property type="match status" value="1"/>
</dbReference>
<evidence type="ECO:0000256" key="3">
    <source>
        <dbReference type="ARBA" id="ARBA00011048"/>
    </source>
</evidence>
<evidence type="ECO:0000259" key="10">
    <source>
        <dbReference type="Pfam" id="PF00724"/>
    </source>
</evidence>
<accession>A0A4R5ASJ7</accession>
<evidence type="ECO:0000259" key="11">
    <source>
        <dbReference type="Pfam" id="PF07992"/>
    </source>
</evidence>
<evidence type="ECO:0000256" key="8">
    <source>
        <dbReference type="ARBA" id="ARBA00023004"/>
    </source>
</evidence>
<dbReference type="Proteomes" id="UP000295578">
    <property type="component" value="Unassembled WGS sequence"/>
</dbReference>